<accession>A0A165JGX5</accession>
<evidence type="ECO:0000313" key="2">
    <source>
        <dbReference type="EMBL" id="KZF26224.1"/>
    </source>
</evidence>
<dbReference type="InterPro" id="IPR015422">
    <property type="entry name" value="PyrdxlP-dep_Trfase_small"/>
</dbReference>
<keyword evidence="2" id="KW-0032">Aminotransferase</keyword>
<organism evidence="2 3">
    <name type="scientific">Xylona heveae (strain CBS 132557 / TC161)</name>
    <dbReference type="NCBI Taxonomy" id="1328760"/>
    <lineage>
        <taxon>Eukaryota</taxon>
        <taxon>Fungi</taxon>
        <taxon>Dikarya</taxon>
        <taxon>Ascomycota</taxon>
        <taxon>Pezizomycotina</taxon>
        <taxon>Xylonomycetes</taxon>
        <taxon>Xylonales</taxon>
        <taxon>Xylonaceae</taxon>
        <taxon>Xylona</taxon>
    </lineage>
</organism>
<dbReference type="STRING" id="1328760.A0A165JGX5"/>
<keyword evidence="2" id="KW-0808">Transferase</keyword>
<reference evidence="2 3" key="1">
    <citation type="journal article" date="2016" name="Fungal Biol.">
        <title>The genome of Xylona heveae provides a window into fungal endophytism.</title>
        <authorList>
            <person name="Gazis R."/>
            <person name="Kuo A."/>
            <person name="Riley R."/>
            <person name="LaButti K."/>
            <person name="Lipzen A."/>
            <person name="Lin J."/>
            <person name="Amirebrahimi M."/>
            <person name="Hesse C.N."/>
            <person name="Spatafora J.W."/>
            <person name="Henrissat B."/>
            <person name="Hainaut M."/>
            <person name="Grigoriev I.V."/>
            <person name="Hibbett D.S."/>
        </authorList>
    </citation>
    <scope>NUCLEOTIDE SEQUENCE [LARGE SCALE GENOMIC DNA]</scope>
    <source>
        <strain evidence="2 3">TC161</strain>
    </source>
</reference>
<dbReference type="OMA" id="SKSYNMG"/>
<protein>
    <submittedName>
        <fullName evidence="2">Aminotransferase function</fullName>
    </submittedName>
</protein>
<dbReference type="Gene3D" id="3.40.640.10">
    <property type="entry name" value="Type I PLP-dependent aspartate aminotransferase-like (Major domain)"/>
    <property type="match status" value="1"/>
</dbReference>
<dbReference type="SUPFAM" id="SSF53383">
    <property type="entry name" value="PLP-dependent transferases"/>
    <property type="match status" value="1"/>
</dbReference>
<name>A0A165JGX5_XYLHT</name>
<dbReference type="CDD" id="cd00609">
    <property type="entry name" value="AAT_like"/>
    <property type="match status" value="1"/>
</dbReference>
<dbReference type="PANTHER" id="PTHR43510:SF1">
    <property type="entry name" value="AMINOTRANSFERASE FUNCTION, HYPOTHETICAL (EUROFUNG)"/>
    <property type="match status" value="1"/>
</dbReference>
<dbReference type="AlphaFoldDB" id="A0A165JGX5"/>
<dbReference type="EMBL" id="KV407454">
    <property type="protein sequence ID" value="KZF26224.1"/>
    <property type="molecule type" value="Genomic_DNA"/>
</dbReference>
<gene>
    <name evidence="2" type="ORF">L228DRAFT_242660</name>
</gene>
<evidence type="ECO:0000313" key="3">
    <source>
        <dbReference type="Proteomes" id="UP000076632"/>
    </source>
</evidence>
<dbReference type="InterPro" id="IPR015424">
    <property type="entry name" value="PyrdxlP-dep_Trfase"/>
</dbReference>
<dbReference type="RefSeq" id="XP_018191779.1">
    <property type="nucleotide sequence ID" value="XM_018331499.1"/>
</dbReference>
<sequence>MDAHETTAKYNIAETCSSSVSIQDLRAISGDTTTDLAEVLFQRKLTYGPIPGSEELRSNVANLYADAQSSALHLDQVLISSGAISANFLVLYSLVGKGDHVICHYPTYQQLYSIPASSGAEVSLWKANPEKGWAVDIEELKRLIKPNTKLIIINNPQNPTGAVLSRSQLADIVEVASKQNITVFADEVYRPLFHSLSPAGSEIPPSILSMGYPNTVATGSLSKAYSLAGVRVGWIASRNPDIIKACATARGYTTISVSQLDDRIATWTLSKPVVEKLLERNLRLARTNLAILEEFMNRHTDCCEWVKPVAGTTGFVRFHKNGKPVNGVQFCETLQDRKGVMLCPGAHCFGEEFQGYVRIGYVSETEVLQEGLKELDAFLKDDFQTLF</sequence>
<dbReference type="Gene3D" id="3.90.1150.10">
    <property type="entry name" value="Aspartate Aminotransferase, domain 1"/>
    <property type="match status" value="1"/>
</dbReference>
<proteinExistence type="predicted"/>
<keyword evidence="3" id="KW-1185">Reference proteome</keyword>
<evidence type="ECO:0000259" key="1">
    <source>
        <dbReference type="Pfam" id="PF00155"/>
    </source>
</evidence>
<dbReference type="OrthoDB" id="7042322at2759"/>
<feature type="domain" description="Aminotransferase class I/classII large" evidence="1">
    <location>
        <begin position="42"/>
        <end position="370"/>
    </location>
</feature>
<dbReference type="GeneID" id="28896636"/>
<dbReference type="GO" id="GO:0030170">
    <property type="term" value="F:pyridoxal phosphate binding"/>
    <property type="evidence" value="ECO:0007669"/>
    <property type="project" value="InterPro"/>
</dbReference>
<dbReference type="Proteomes" id="UP000076632">
    <property type="component" value="Unassembled WGS sequence"/>
</dbReference>
<dbReference type="Pfam" id="PF00155">
    <property type="entry name" value="Aminotran_1_2"/>
    <property type="match status" value="1"/>
</dbReference>
<dbReference type="InterPro" id="IPR004839">
    <property type="entry name" value="Aminotransferase_I/II_large"/>
</dbReference>
<dbReference type="InParanoid" id="A0A165JGX5"/>
<dbReference type="PANTHER" id="PTHR43510">
    <property type="entry name" value="AMINOTRANSFERASE FUNCTION, HYPOTHETICAL (EUROFUNG)"/>
    <property type="match status" value="1"/>
</dbReference>
<dbReference type="InterPro" id="IPR015421">
    <property type="entry name" value="PyrdxlP-dep_Trfase_major"/>
</dbReference>
<dbReference type="GO" id="GO:0008483">
    <property type="term" value="F:transaminase activity"/>
    <property type="evidence" value="ECO:0007669"/>
    <property type="project" value="UniProtKB-KW"/>
</dbReference>